<sequence length="184" mass="19900">MKKHTLGMKERAMRTKKRTRRMCHKSGATSLPASNMGSSPKVPRVTCGLGWHGKLRDVFSWAALEALCVIWGTTLLGAYTALVAQTLLATQRGTLSTETSTRALIGCTQVFIAHCFMLRGCNRVLQSFRHEVGIEQIMVEAPRNTPTMLNATKNTVTNVKSDNGKQDPPSSVASELVLGGGGKA</sequence>
<feature type="region of interest" description="Disordered" evidence="1">
    <location>
        <begin position="160"/>
        <end position="184"/>
    </location>
</feature>
<dbReference type="EMBL" id="CP046391">
    <property type="protein sequence ID" value="QJC27174.1"/>
    <property type="molecule type" value="Genomic_DNA"/>
</dbReference>
<feature type="region of interest" description="Disordered" evidence="1">
    <location>
        <begin position="1"/>
        <end position="37"/>
    </location>
</feature>
<keyword evidence="2" id="KW-1133">Transmembrane helix</keyword>
<dbReference type="Proteomes" id="UP000500930">
    <property type="component" value="Chromosome"/>
</dbReference>
<proteinExistence type="predicted"/>
<gene>
    <name evidence="3" type="ORF">ANPL_00245</name>
</gene>
<name>A0A858PX67_9RICK</name>
<keyword evidence="4" id="KW-1185">Reference proteome</keyword>
<evidence type="ECO:0000256" key="2">
    <source>
        <dbReference type="SAM" id="Phobius"/>
    </source>
</evidence>
<keyword evidence="2" id="KW-0472">Membrane</keyword>
<feature type="compositionally biased region" description="Polar residues" evidence="1">
    <location>
        <begin position="27"/>
        <end position="37"/>
    </location>
</feature>
<protein>
    <submittedName>
        <fullName evidence="3">Uncharacterized protein</fullName>
    </submittedName>
</protein>
<feature type="transmembrane region" description="Helical" evidence="2">
    <location>
        <begin position="59"/>
        <end position="82"/>
    </location>
</feature>
<feature type="compositionally biased region" description="Basic residues" evidence="1">
    <location>
        <begin position="14"/>
        <end position="24"/>
    </location>
</feature>
<evidence type="ECO:0000313" key="3">
    <source>
        <dbReference type="EMBL" id="QJC27174.1"/>
    </source>
</evidence>
<evidence type="ECO:0000256" key="1">
    <source>
        <dbReference type="SAM" id="MobiDB-lite"/>
    </source>
</evidence>
<organism evidence="3 4">
    <name type="scientific">Anaplasma platys</name>
    <dbReference type="NCBI Taxonomy" id="949"/>
    <lineage>
        <taxon>Bacteria</taxon>
        <taxon>Pseudomonadati</taxon>
        <taxon>Pseudomonadota</taxon>
        <taxon>Alphaproteobacteria</taxon>
        <taxon>Rickettsiales</taxon>
        <taxon>Anaplasmataceae</taxon>
        <taxon>Anaplasma</taxon>
    </lineage>
</organism>
<evidence type="ECO:0000313" key="4">
    <source>
        <dbReference type="Proteomes" id="UP000500930"/>
    </source>
</evidence>
<dbReference type="AlphaFoldDB" id="A0A858PX67"/>
<keyword evidence="2" id="KW-0812">Transmembrane</keyword>
<reference evidence="3 4" key="1">
    <citation type="journal article" date="2020" name="Pathogens">
        <title>First Whole Genome Sequence of Anaplasma platys, an Obligate Intracellular Rickettsial Pathogen of Dogs.</title>
        <authorList>
            <person name="Llanes A."/>
            <person name="Rajeev S."/>
        </authorList>
    </citation>
    <scope>NUCLEOTIDE SEQUENCE [LARGE SCALE GENOMIC DNA]</scope>
    <source>
        <strain evidence="3 4">S3</strain>
    </source>
</reference>
<accession>A0A858PX67</accession>
<dbReference type="KEGG" id="aplt:ANPL_00245"/>